<evidence type="ECO:0000256" key="6">
    <source>
        <dbReference type="SAM" id="MobiDB-lite"/>
    </source>
</evidence>
<dbReference type="GO" id="GO:0005840">
    <property type="term" value="C:ribosome"/>
    <property type="evidence" value="ECO:0007669"/>
    <property type="project" value="UniProtKB-KW"/>
</dbReference>
<dbReference type="Gene3D" id="1.10.287.3980">
    <property type="match status" value="1"/>
</dbReference>
<evidence type="ECO:0000256" key="2">
    <source>
        <dbReference type="ARBA" id="ARBA00022980"/>
    </source>
</evidence>
<feature type="region of interest" description="Disordered" evidence="6">
    <location>
        <begin position="1"/>
        <end position="45"/>
    </location>
</feature>
<dbReference type="GO" id="GO:0003735">
    <property type="term" value="F:structural constituent of ribosome"/>
    <property type="evidence" value="ECO:0007669"/>
    <property type="project" value="InterPro"/>
</dbReference>
<dbReference type="AlphaFoldDB" id="A0A1F8FUJ6"/>
<gene>
    <name evidence="5" type="primary">rpmH</name>
    <name evidence="7" type="ORF">A3J47_03305</name>
</gene>
<dbReference type="GO" id="GO:1990904">
    <property type="term" value="C:ribonucleoprotein complex"/>
    <property type="evidence" value="ECO:0007669"/>
    <property type="project" value="UniProtKB-KW"/>
</dbReference>
<name>A0A1F8FUJ6_9BACT</name>
<keyword evidence="3 5" id="KW-0687">Ribonucleoprotein</keyword>
<accession>A0A1F8FUJ6</accession>
<dbReference type="Proteomes" id="UP000176581">
    <property type="component" value="Unassembled WGS sequence"/>
</dbReference>
<dbReference type="NCBIfam" id="TIGR01030">
    <property type="entry name" value="rpmH_bact"/>
    <property type="match status" value="1"/>
</dbReference>
<keyword evidence="2 5" id="KW-0689">Ribosomal protein</keyword>
<dbReference type="EMBL" id="MGJV01000001">
    <property type="protein sequence ID" value="OGN16106.1"/>
    <property type="molecule type" value="Genomic_DNA"/>
</dbReference>
<dbReference type="InterPro" id="IPR000271">
    <property type="entry name" value="Ribosomal_bL34"/>
</dbReference>
<reference evidence="7 8" key="1">
    <citation type="journal article" date="2016" name="Nat. Commun.">
        <title>Thousands of microbial genomes shed light on interconnected biogeochemical processes in an aquifer system.</title>
        <authorList>
            <person name="Anantharaman K."/>
            <person name="Brown C.T."/>
            <person name="Hug L.A."/>
            <person name="Sharon I."/>
            <person name="Castelle C.J."/>
            <person name="Probst A.J."/>
            <person name="Thomas B.C."/>
            <person name="Singh A."/>
            <person name="Wilkins M.J."/>
            <person name="Karaoz U."/>
            <person name="Brodie E.L."/>
            <person name="Williams K.H."/>
            <person name="Hubbard S.S."/>
            <person name="Banfield J.F."/>
        </authorList>
    </citation>
    <scope>NUCLEOTIDE SEQUENCE [LARGE SCALE GENOMIC DNA]</scope>
</reference>
<feature type="compositionally biased region" description="Basic residues" evidence="6">
    <location>
        <begin position="27"/>
        <end position="45"/>
    </location>
</feature>
<evidence type="ECO:0000256" key="4">
    <source>
        <dbReference type="ARBA" id="ARBA00035177"/>
    </source>
</evidence>
<evidence type="ECO:0000256" key="5">
    <source>
        <dbReference type="HAMAP-Rule" id="MF_00391"/>
    </source>
</evidence>
<organism evidence="7 8">
    <name type="scientific">Candidatus Yanofskybacteria bacterium RIFCSPHIGHO2_02_FULL_43_22</name>
    <dbReference type="NCBI Taxonomy" id="1802681"/>
    <lineage>
        <taxon>Bacteria</taxon>
        <taxon>Candidatus Yanofskyibacteriota</taxon>
    </lineage>
</organism>
<evidence type="ECO:0000313" key="8">
    <source>
        <dbReference type="Proteomes" id="UP000176581"/>
    </source>
</evidence>
<proteinExistence type="inferred from homology"/>
<feature type="compositionally biased region" description="Basic residues" evidence="6">
    <location>
        <begin position="7"/>
        <end position="19"/>
    </location>
</feature>
<sequence length="45" mass="5458">MKSTLYRAKKKKRKKKHGFLTRSGSRFGRRVLAKRRRKGRKRLTV</sequence>
<comment type="caution">
    <text evidence="7">The sequence shown here is derived from an EMBL/GenBank/DDBJ whole genome shotgun (WGS) entry which is preliminary data.</text>
</comment>
<evidence type="ECO:0000313" key="7">
    <source>
        <dbReference type="EMBL" id="OGN16106.1"/>
    </source>
</evidence>
<protein>
    <recommendedName>
        <fullName evidence="4 5">Large ribosomal subunit protein bL34</fullName>
    </recommendedName>
</protein>
<comment type="similarity">
    <text evidence="1 5">Belongs to the bacterial ribosomal protein bL34 family.</text>
</comment>
<evidence type="ECO:0000256" key="1">
    <source>
        <dbReference type="ARBA" id="ARBA00010111"/>
    </source>
</evidence>
<dbReference type="Pfam" id="PF00468">
    <property type="entry name" value="Ribosomal_L34"/>
    <property type="match status" value="1"/>
</dbReference>
<dbReference type="HAMAP" id="MF_00391">
    <property type="entry name" value="Ribosomal_bL34"/>
    <property type="match status" value="1"/>
</dbReference>
<dbReference type="GO" id="GO:0006412">
    <property type="term" value="P:translation"/>
    <property type="evidence" value="ECO:0007669"/>
    <property type="project" value="UniProtKB-UniRule"/>
</dbReference>
<evidence type="ECO:0000256" key="3">
    <source>
        <dbReference type="ARBA" id="ARBA00023274"/>
    </source>
</evidence>